<proteinExistence type="predicted"/>
<keyword evidence="3" id="KW-1185">Reference proteome</keyword>
<organism evidence="2 3">
    <name type="scientific">Fusarium torreyae</name>
    <dbReference type="NCBI Taxonomy" id="1237075"/>
    <lineage>
        <taxon>Eukaryota</taxon>
        <taxon>Fungi</taxon>
        <taxon>Dikarya</taxon>
        <taxon>Ascomycota</taxon>
        <taxon>Pezizomycotina</taxon>
        <taxon>Sordariomycetes</taxon>
        <taxon>Hypocreomycetidae</taxon>
        <taxon>Hypocreales</taxon>
        <taxon>Nectriaceae</taxon>
        <taxon>Fusarium</taxon>
    </lineage>
</organism>
<name>A0A9W8SFY4_9HYPO</name>
<evidence type="ECO:0000313" key="3">
    <source>
        <dbReference type="Proteomes" id="UP001152049"/>
    </source>
</evidence>
<dbReference type="Proteomes" id="UP001152049">
    <property type="component" value="Unassembled WGS sequence"/>
</dbReference>
<gene>
    <name evidence="2" type="ORF">NW762_000233</name>
</gene>
<dbReference type="AlphaFoldDB" id="A0A9W8SFY4"/>
<sequence length="189" mass="20324">MRSRGATLIQRFRASSTGFSSCCRARLPPSPQRGPAPGPGSVTPQDTPTKKEGPESEALILNSDSDEAVSPSVHKKDDNDGDDSSSDESGEDESGEDESSEDDSGEESGDEDSDDEDHSDEEESDEEESDEEESDEEESDEEDSSDETSTPPSKRKIPLATTAQNAPPAFMPSESQSTFGRVYVRCHSP</sequence>
<feature type="region of interest" description="Disordered" evidence="1">
    <location>
        <begin position="1"/>
        <end position="181"/>
    </location>
</feature>
<accession>A0A9W8SFY4</accession>
<feature type="compositionally biased region" description="Pro residues" evidence="1">
    <location>
        <begin position="28"/>
        <end position="38"/>
    </location>
</feature>
<evidence type="ECO:0000256" key="1">
    <source>
        <dbReference type="SAM" id="MobiDB-lite"/>
    </source>
</evidence>
<comment type="caution">
    <text evidence="2">The sequence shown here is derived from an EMBL/GenBank/DDBJ whole genome shotgun (WGS) entry which is preliminary data.</text>
</comment>
<evidence type="ECO:0000313" key="2">
    <source>
        <dbReference type="EMBL" id="KAJ4271529.1"/>
    </source>
</evidence>
<dbReference type="EMBL" id="JAOQAZ010000001">
    <property type="protein sequence ID" value="KAJ4271529.1"/>
    <property type="molecule type" value="Genomic_DNA"/>
</dbReference>
<feature type="compositionally biased region" description="Acidic residues" evidence="1">
    <location>
        <begin position="79"/>
        <end position="146"/>
    </location>
</feature>
<reference evidence="2" key="1">
    <citation type="submission" date="2022-09" db="EMBL/GenBank/DDBJ databases">
        <title>Fusarium specimens isolated from Avocado Roots.</title>
        <authorList>
            <person name="Stajich J."/>
            <person name="Roper C."/>
            <person name="Heimlech-Rivalta G."/>
        </authorList>
    </citation>
    <scope>NUCLEOTIDE SEQUENCE</scope>
    <source>
        <strain evidence="2">CF00136</strain>
    </source>
</reference>
<protein>
    <submittedName>
        <fullName evidence="2">Uncharacterized protein</fullName>
    </submittedName>
</protein>